<dbReference type="GeneID" id="78302122"/>
<proteinExistence type="predicted"/>
<feature type="domain" description="Phosphatidic acid phosphatase type 2/haloperoxidase" evidence="2">
    <location>
        <begin position="133"/>
        <end position="234"/>
    </location>
</feature>
<keyword evidence="4" id="KW-1185">Reference proteome</keyword>
<dbReference type="Proteomes" id="UP000831068">
    <property type="component" value="Chromosome"/>
</dbReference>
<dbReference type="PANTHER" id="PTHR14969">
    <property type="entry name" value="SPHINGOSINE-1-PHOSPHATE PHOSPHOHYDROLASE"/>
    <property type="match status" value="1"/>
</dbReference>
<dbReference type="SUPFAM" id="SSF48317">
    <property type="entry name" value="Acid phosphatase/Vanadium-dependent haloperoxidase"/>
    <property type="match status" value="1"/>
</dbReference>
<feature type="transmembrane region" description="Helical" evidence="1">
    <location>
        <begin position="215"/>
        <end position="237"/>
    </location>
</feature>
<evidence type="ECO:0000256" key="1">
    <source>
        <dbReference type="SAM" id="Phobius"/>
    </source>
</evidence>
<accession>A0ABY4BF35</accession>
<dbReference type="PANTHER" id="PTHR14969:SF13">
    <property type="entry name" value="AT30094P"/>
    <property type="match status" value="1"/>
</dbReference>
<dbReference type="EMBL" id="CP094529">
    <property type="protein sequence ID" value="UOE37524.1"/>
    <property type="molecule type" value="Genomic_DNA"/>
</dbReference>
<dbReference type="Pfam" id="PF01569">
    <property type="entry name" value="PAP2"/>
    <property type="match status" value="1"/>
</dbReference>
<evidence type="ECO:0000313" key="4">
    <source>
        <dbReference type="Proteomes" id="UP000831068"/>
    </source>
</evidence>
<dbReference type="Gene3D" id="1.20.144.10">
    <property type="entry name" value="Phosphatidic acid phosphatase type 2/haloperoxidase"/>
    <property type="match status" value="1"/>
</dbReference>
<dbReference type="InterPro" id="IPR000326">
    <property type="entry name" value="PAP2/HPO"/>
</dbReference>
<keyword evidence="1" id="KW-0472">Membrane</keyword>
<keyword evidence="1" id="KW-1133">Transmembrane helix</keyword>
<evidence type="ECO:0000259" key="2">
    <source>
        <dbReference type="SMART" id="SM00014"/>
    </source>
</evidence>
<protein>
    <submittedName>
        <fullName evidence="3">Phosphatase PAP2 family protein</fullName>
    </submittedName>
</protein>
<gene>
    <name evidence="3" type="ORF">MTP08_10660</name>
</gene>
<dbReference type="SMART" id="SM00014">
    <property type="entry name" value="acidPPc"/>
    <property type="match status" value="1"/>
</dbReference>
<dbReference type="RefSeq" id="WP_228459899.1">
    <property type="nucleotide sequence ID" value="NZ_CP094529.1"/>
</dbReference>
<sequence length="272" mass="30661">MENQIIKIMLKRLLNLNLIIALLCVFGQISAQRFNDSIIIYQPKKDSVDLPIKKETLLNYENFIIPTALVGYGVASLTIKDLKQLNFSTRDEINEHQPDHIRLDNYTQFAPAVLVYSLNAAGIEGKHNFRDRSIIFGTSMLINSAITVPLKHIVKEERPDQSNRLSFPSGHTAIAFASAHFMYKEYKDTNFLLSISGYSFAAFTGIYRMLNDKHWFGDVMAGAGLGIISTELAYWLYPKINKLISGKHNTSSAMVMPFYQNKTVGIGLVKGF</sequence>
<reference evidence="3 4" key="1">
    <citation type="submission" date="2022-03" db="EMBL/GenBank/DDBJ databases">
        <title>Chryseobacterium sp. isolated from the Andong Sikhe.</title>
        <authorList>
            <person name="Won M."/>
            <person name="Kim S.-J."/>
            <person name="Kwon S.-W."/>
        </authorList>
    </citation>
    <scope>NUCLEOTIDE SEQUENCE [LARGE SCALE GENOMIC DNA]</scope>
    <source>
        <strain evidence="3 4">ADR-1</strain>
    </source>
</reference>
<dbReference type="CDD" id="cd03394">
    <property type="entry name" value="PAP2_like_5"/>
    <property type="match status" value="1"/>
</dbReference>
<keyword evidence="1" id="KW-0812">Transmembrane</keyword>
<organism evidence="3 4">
    <name type="scientific">Chryseobacterium oryzae</name>
    <dbReference type="NCBI Taxonomy" id="2929799"/>
    <lineage>
        <taxon>Bacteria</taxon>
        <taxon>Pseudomonadati</taxon>
        <taxon>Bacteroidota</taxon>
        <taxon>Flavobacteriia</taxon>
        <taxon>Flavobacteriales</taxon>
        <taxon>Weeksellaceae</taxon>
        <taxon>Chryseobacterium group</taxon>
        <taxon>Chryseobacterium</taxon>
    </lineage>
</organism>
<name>A0ABY4BF35_9FLAO</name>
<feature type="transmembrane region" description="Helical" evidence="1">
    <location>
        <begin position="190"/>
        <end position="209"/>
    </location>
</feature>
<dbReference type="InterPro" id="IPR036938">
    <property type="entry name" value="PAP2/HPO_sf"/>
</dbReference>
<evidence type="ECO:0000313" key="3">
    <source>
        <dbReference type="EMBL" id="UOE37524.1"/>
    </source>
</evidence>